<dbReference type="EMBL" id="OX597820">
    <property type="protein sequence ID" value="CAI9725187.1"/>
    <property type="molecule type" value="Genomic_DNA"/>
</dbReference>
<name>A0AA36B1G4_OCTVU</name>
<dbReference type="Proteomes" id="UP001162480">
    <property type="component" value="Chromosome 7"/>
</dbReference>
<reference evidence="1" key="1">
    <citation type="submission" date="2023-08" db="EMBL/GenBank/DDBJ databases">
        <authorList>
            <person name="Alioto T."/>
            <person name="Alioto T."/>
            <person name="Gomez Garrido J."/>
        </authorList>
    </citation>
    <scope>NUCLEOTIDE SEQUENCE</scope>
</reference>
<evidence type="ECO:0000313" key="1">
    <source>
        <dbReference type="EMBL" id="CAI9725187.1"/>
    </source>
</evidence>
<dbReference type="AlphaFoldDB" id="A0AA36B1G4"/>
<gene>
    <name evidence="1" type="ORF">OCTVUL_1B008126</name>
</gene>
<sequence>MYPDIPKHRLRKGLEVHWLFIPVTTHPMRCLLFKEKDHLMMSLSKEERIPDRMMDLSKEERIELVLLSAREGWSYHKIAEEFHLRHPYSKVSSSRGPFRPLSELFNMT</sequence>
<keyword evidence="2" id="KW-1185">Reference proteome</keyword>
<organism evidence="1 2">
    <name type="scientific">Octopus vulgaris</name>
    <name type="common">Common octopus</name>
    <dbReference type="NCBI Taxonomy" id="6645"/>
    <lineage>
        <taxon>Eukaryota</taxon>
        <taxon>Metazoa</taxon>
        <taxon>Spiralia</taxon>
        <taxon>Lophotrochozoa</taxon>
        <taxon>Mollusca</taxon>
        <taxon>Cephalopoda</taxon>
        <taxon>Coleoidea</taxon>
        <taxon>Octopodiformes</taxon>
        <taxon>Octopoda</taxon>
        <taxon>Incirrata</taxon>
        <taxon>Octopodidae</taxon>
        <taxon>Octopus</taxon>
    </lineage>
</organism>
<evidence type="ECO:0000313" key="2">
    <source>
        <dbReference type="Proteomes" id="UP001162480"/>
    </source>
</evidence>
<accession>A0AA36B1G4</accession>
<protein>
    <submittedName>
        <fullName evidence="1">Uncharacterized protein</fullName>
    </submittedName>
</protein>
<proteinExistence type="predicted"/>